<dbReference type="EMBL" id="CAUOFW020004891">
    <property type="protein sequence ID" value="CAK9167654.1"/>
    <property type="molecule type" value="Genomic_DNA"/>
</dbReference>
<feature type="region of interest" description="Disordered" evidence="1">
    <location>
        <begin position="1"/>
        <end position="34"/>
    </location>
</feature>
<evidence type="ECO:0000313" key="3">
    <source>
        <dbReference type="Proteomes" id="UP001642360"/>
    </source>
</evidence>
<evidence type="ECO:0000313" key="2">
    <source>
        <dbReference type="EMBL" id="CAK9167654.1"/>
    </source>
</evidence>
<keyword evidence="3" id="KW-1185">Reference proteome</keyword>
<comment type="caution">
    <text evidence="2">The sequence shown here is derived from an EMBL/GenBank/DDBJ whole genome shotgun (WGS) entry which is preliminary data.</text>
</comment>
<gene>
    <name evidence="2" type="ORF">ILEXP_LOCUS36937</name>
</gene>
<accession>A0ABC8TL10</accession>
<sequence>MRIGKSFPPSSFSSVPDLDPQHHRSPVAQQHHLQGSLIRELQAATHRRLQPPITAICPSY</sequence>
<organism evidence="2 3">
    <name type="scientific">Ilex paraguariensis</name>
    <name type="common">yerba mate</name>
    <dbReference type="NCBI Taxonomy" id="185542"/>
    <lineage>
        <taxon>Eukaryota</taxon>
        <taxon>Viridiplantae</taxon>
        <taxon>Streptophyta</taxon>
        <taxon>Embryophyta</taxon>
        <taxon>Tracheophyta</taxon>
        <taxon>Spermatophyta</taxon>
        <taxon>Magnoliopsida</taxon>
        <taxon>eudicotyledons</taxon>
        <taxon>Gunneridae</taxon>
        <taxon>Pentapetalae</taxon>
        <taxon>asterids</taxon>
        <taxon>campanulids</taxon>
        <taxon>Aquifoliales</taxon>
        <taxon>Aquifoliaceae</taxon>
        <taxon>Ilex</taxon>
    </lineage>
</organism>
<reference evidence="2 3" key="1">
    <citation type="submission" date="2024-02" db="EMBL/GenBank/DDBJ databases">
        <authorList>
            <person name="Vignale AGUSTIN F."/>
            <person name="Sosa J E."/>
            <person name="Modenutti C."/>
        </authorList>
    </citation>
    <scope>NUCLEOTIDE SEQUENCE [LARGE SCALE GENOMIC DNA]</scope>
</reference>
<dbReference type="AlphaFoldDB" id="A0ABC8TL10"/>
<feature type="compositionally biased region" description="Low complexity" evidence="1">
    <location>
        <begin position="1"/>
        <end position="14"/>
    </location>
</feature>
<name>A0ABC8TL10_9AQUA</name>
<proteinExistence type="predicted"/>
<dbReference type="Proteomes" id="UP001642360">
    <property type="component" value="Unassembled WGS sequence"/>
</dbReference>
<protein>
    <submittedName>
        <fullName evidence="2">Uncharacterized protein</fullName>
    </submittedName>
</protein>
<evidence type="ECO:0000256" key="1">
    <source>
        <dbReference type="SAM" id="MobiDB-lite"/>
    </source>
</evidence>